<accession>A0A3N2BC17</accession>
<dbReference type="PANTHER" id="PTHR32024:SF1">
    <property type="entry name" value="KTR SYSTEM POTASSIUM UPTAKE PROTEIN B"/>
    <property type="match status" value="1"/>
</dbReference>
<feature type="transmembrane region" description="Helical" evidence="8">
    <location>
        <begin position="426"/>
        <end position="448"/>
    </location>
</feature>
<feature type="transmembrane region" description="Helical" evidence="8">
    <location>
        <begin position="181"/>
        <end position="200"/>
    </location>
</feature>
<evidence type="ECO:0000256" key="3">
    <source>
        <dbReference type="ARBA" id="ARBA00022475"/>
    </source>
</evidence>
<dbReference type="Proteomes" id="UP000280668">
    <property type="component" value="Unassembled WGS sequence"/>
</dbReference>
<dbReference type="PANTHER" id="PTHR32024">
    <property type="entry name" value="TRK SYSTEM POTASSIUM UPTAKE PROTEIN TRKG-RELATED"/>
    <property type="match status" value="1"/>
</dbReference>
<feature type="transmembrane region" description="Helical" evidence="8">
    <location>
        <begin position="95"/>
        <end position="119"/>
    </location>
</feature>
<dbReference type="AlphaFoldDB" id="A0A3N2BC17"/>
<comment type="subcellular location">
    <subcellularLocation>
        <location evidence="1">Cell membrane</location>
        <topology evidence="1">Multi-pass membrane protein</topology>
    </subcellularLocation>
</comment>
<dbReference type="GO" id="GO:0005886">
    <property type="term" value="C:plasma membrane"/>
    <property type="evidence" value="ECO:0007669"/>
    <property type="project" value="UniProtKB-SubCell"/>
</dbReference>
<evidence type="ECO:0000313" key="10">
    <source>
        <dbReference type="Proteomes" id="UP000280668"/>
    </source>
</evidence>
<evidence type="ECO:0000256" key="5">
    <source>
        <dbReference type="ARBA" id="ARBA00022989"/>
    </source>
</evidence>
<feature type="transmembrane region" description="Helical" evidence="8">
    <location>
        <begin position="368"/>
        <end position="391"/>
    </location>
</feature>
<dbReference type="GO" id="GO:0008324">
    <property type="term" value="F:monoatomic cation transmembrane transporter activity"/>
    <property type="evidence" value="ECO:0007669"/>
    <property type="project" value="InterPro"/>
</dbReference>
<sequence length="466" mass="49691">MLRAPHRNIRHRLSPPRLGWKERDRHGIDPRRPVQVVVLAFAISIAAGTSLLLLPMASTDGTTVLQAFFTAVSAICVTGLIVVDTPTHWSVFGQVVIMALIQVGGFGVMTLASVLTLAVSRQLGLHSRLVTTASTRGVQLGEIRGVLVRVFWTTVAVELAVTAILALRWSLGYGETPGRALWLGLFHSISAFNNAGFALFSDSLMPFTADGWIVLPIAGAFLLGGLGFPVLIELYRQHRRPRRWSPQTKLTLLATAVLIPAGTAFVLATEWANPATLGPMNVAEKTLAAFFQGVTPRTAGFNSLEIGEMNTGTWLGMDVLMLIGGGSGGTAGGIKMATVALLGFVIWSELRGDQDVTVFRRRASARNIREAVTVALLAIGAVAGSTLVVALSSPFSLDEILFEVVSAFATVGLSTGITAELSGPHQLLLCALMFLGRLGPITLGTALAMRERKQAFRYPETTMVIG</sequence>
<feature type="transmembrane region" description="Helical" evidence="8">
    <location>
        <begin position="150"/>
        <end position="169"/>
    </location>
</feature>
<keyword evidence="4 8" id="KW-0812">Transmembrane</keyword>
<keyword evidence="7 8" id="KW-0472">Membrane</keyword>
<reference evidence="9 10" key="1">
    <citation type="submission" date="2018-11" db="EMBL/GenBank/DDBJ databases">
        <title>Sequencing the genomes of 1000 actinobacteria strains.</title>
        <authorList>
            <person name="Klenk H.-P."/>
        </authorList>
    </citation>
    <scope>NUCLEOTIDE SEQUENCE [LARGE SCALE GENOMIC DNA]</scope>
    <source>
        <strain evidence="9 10">DSM 11294</strain>
    </source>
</reference>
<gene>
    <name evidence="9" type="ORF">EDD31_1150</name>
</gene>
<organism evidence="9 10">
    <name type="scientific">Bogoriella caseilytica</name>
    <dbReference type="NCBI Taxonomy" id="56055"/>
    <lineage>
        <taxon>Bacteria</taxon>
        <taxon>Bacillati</taxon>
        <taxon>Actinomycetota</taxon>
        <taxon>Actinomycetes</taxon>
        <taxon>Micrococcales</taxon>
        <taxon>Bogoriellaceae</taxon>
        <taxon>Bogoriella</taxon>
    </lineage>
</organism>
<feature type="transmembrane region" description="Helical" evidence="8">
    <location>
        <begin position="63"/>
        <end position="83"/>
    </location>
</feature>
<evidence type="ECO:0000256" key="1">
    <source>
        <dbReference type="ARBA" id="ARBA00004651"/>
    </source>
</evidence>
<keyword evidence="6" id="KW-0406">Ion transport</keyword>
<keyword evidence="5 8" id="KW-1133">Transmembrane helix</keyword>
<keyword evidence="2" id="KW-0813">Transport</keyword>
<name>A0A3N2BC17_9MICO</name>
<dbReference type="OrthoDB" id="9810952at2"/>
<evidence type="ECO:0000313" key="9">
    <source>
        <dbReference type="EMBL" id="ROR72790.1"/>
    </source>
</evidence>
<evidence type="ECO:0000256" key="8">
    <source>
        <dbReference type="SAM" id="Phobius"/>
    </source>
</evidence>
<dbReference type="EMBL" id="RKHK01000001">
    <property type="protein sequence ID" value="ROR72790.1"/>
    <property type="molecule type" value="Genomic_DNA"/>
</dbReference>
<evidence type="ECO:0000256" key="6">
    <source>
        <dbReference type="ARBA" id="ARBA00023065"/>
    </source>
</evidence>
<comment type="caution">
    <text evidence="9">The sequence shown here is derived from an EMBL/GenBank/DDBJ whole genome shotgun (WGS) entry which is preliminary data.</text>
</comment>
<protein>
    <submittedName>
        <fullName evidence="9">Potassium uptake TrkH family protein</fullName>
    </submittedName>
</protein>
<keyword evidence="10" id="KW-1185">Reference proteome</keyword>
<keyword evidence="3" id="KW-1003">Cell membrane</keyword>
<dbReference type="InterPro" id="IPR003445">
    <property type="entry name" value="Cat_transpt"/>
</dbReference>
<feature type="transmembrane region" description="Helical" evidence="8">
    <location>
        <begin position="252"/>
        <end position="272"/>
    </location>
</feature>
<evidence type="ECO:0000256" key="4">
    <source>
        <dbReference type="ARBA" id="ARBA00022692"/>
    </source>
</evidence>
<dbReference type="Pfam" id="PF02386">
    <property type="entry name" value="TrkH"/>
    <property type="match status" value="1"/>
</dbReference>
<feature type="transmembrane region" description="Helical" evidence="8">
    <location>
        <begin position="212"/>
        <end position="232"/>
    </location>
</feature>
<feature type="transmembrane region" description="Helical" evidence="8">
    <location>
        <begin position="319"/>
        <end position="347"/>
    </location>
</feature>
<dbReference type="RefSeq" id="WP_123303307.1">
    <property type="nucleotide sequence ID" value="NZ_RKHK01000001.1"/>
</dbReference>
<feature type="transmembrane region" description="Helical" evidence="8">
    <location>
        <begin position="36"/>
        <end position="57"/>
    </location>
</feature>
<evidence type="ECO:0000256" key="2">
    <source>
        <dbReference type="ARBA" id="ARBA00022448"/>
    </source>
</evidence>
<dbReference type="GO" id="GO:0030001">
    <property type="term" value="P:metal ion transport"/>
    <property type="evidence" value="ECO:0007669"/>
    <property type="project" value="UniProtKB-ARBA"/>
</dbReference>
<evidence type="ECO:0000256" key="7">
    <source>
        <dbReference type="ARBA" id="ARBA00023136"/>
    </source>
</evidence>
<proteinExistence type="predicted"/>